<dbReference type="Proteomes" id="UP001189429">
    <property type="component" value="Unassembled WGS sequence"/>
</dbReference>
<proteinExistence type="predicted"/>
<evidence type="ECO:0000313" key="2">
    <source>
        <dbReference type="Proteomes" id="UP001189429"/>
    </source>
</evidence>
<dbReference type="EMBL" id="CAUYUJ010017851">
    <property type="protein sequence ID" value="CAK0878479.1"/>
    <property type="molecule type" value="Genomic_DNA"/>
</dbReference>
<gene>
    <name evidence="1" type="ORF">PCOR1329_LOCUS62228</name>
</gene>
<organism evidence="1 2">
    <name type="scientific">Prorocentrum cordatum</name>
    <dbReference type="NCBI Taxonomy" id="2364126"/>
    <lineage>
        <taxon>Eukaryota</taxon>
        <taxon>Sar</taxon>
        <taxon>Alveolata</taxon>
        <taxon>Dinophyceae</taxon>
        <taxon>Prorocentrales</taxon>
        <taxon>Prorocentraceae</taxon>
        <taxon>Prorocentrum</taxon>
    </lineage>
</organism>
<name>A0ABN9VZM2_9DINO</name>
<feature type="non-terminal residue" evidence="1">
    <location>
        <position position="1"/>
    </location>
</feature>
<evidence type="ECO:0000313" key="1">
    <source>
        <dbReference type="EMBL" id="CAK0878479.1"/>
    </source>
</evidence>
<reference evidence="1" key="1">
    <citation type="submission" date="2023-10" db="EMBL/GenBank/DDBJ databases">
        <authorList>
            <person name="Chen Y."/>
            <person name="Shah S."/>
            <person name="Dougan E. K."/>
            <person name="Thang M."/>
            <person name="Chan C."/>
        </authorList>
    </citation>
    <scope>NUCLEOTIDE SEQUENCE [LARGE SCALE GENOMIC DNA]</scope>
</reference>
<comment type="caution">
    <text evidence="1">The sequence shown here is derived from an EMBL/GenBank/DDBJ whole genome shotgun (WGS) entry which is preliminary data.</text>
</comment>
<sequence>PRNLRIRHRGPVADLWAMCGIHHADISPPEVAPSLNARGSGAWIQLVGPTGQLFIRAATLSGDRKHGLRGRGFATGPVHEAAPAAFGEGTFPDPWIWRPRAKPTDHLSMFARPRLWPLVGFGRGSLDPHEADMLAAFPVLAELRGALPDVQEVRDSFALPCRKSLAWGYHVEAILLWWLRVTGEGGGQAPPAHVWVIEDPTTPDTPALTWARSWRRTRRTARTCWRTASTRGARLDLAGRRVRGLLGAGWGPPRALRGARAAPLGRAAAGPDEVLPRGRLGLDLRARCPCPPCAC</sequence>
<keyword evidence="2" id="KW-1185">Reference proteome</keyword>
<accession>A0ABN9VZM2</accession>
<protein>
    <submittedName>
        <fullName evidence="1">Uncharacterized protein</fullName>
    </submittedName>
</protein>